<protein>
    <recommendedName>
        <fullName evidence="1">Dolichyl-diphosphooligosaccharide--protein glycosyltransferase subunit 2</fullName>
    </recommendedName>
    <alternativeName>
        <fullName evidence="1">Ribophorin-2</fullName>
    </alternativeName>
</protein>
<feature type="signal peptide" evidence="1">
    <location>
        <begin position="1"/>
        <end position="21"/>
    </location>
</feature>
<dbReference type="InterPro" id="IPR055374">
    <property type="entry name" value="Ribophorin_II_3rd"/>
</dbReference>
<keyword evidence="1" id="KW-0256">Endoplasmic reticulum</keyword>
<accession>A0A7N0UIG2</accession>
<evidence type="ECO:0000313" key="5">
    <source>
        <dbReference type="EnsemblPlants" id="Kaladp0069s0094.1.v1.1"/>
    </source>
</evidence>
<dbReference type="GO" id="GO:0006487">
    <property type="term" value="P:protein N-linked glycosylation"/>
    <property type="evidence" value="ECO:0007669"/>
    <property type="project" value="UniProtKB-UniRule"/>
</dbReference>
<evidence type="ECO:0000256" key="1">
    <source>
        <dbReference type="RuleBase" id="RU366029"/>
    </source>
</evidence>
<dbReference type="PANTHER" id="PTHR12640">
    <property type="entry name" value="RIBOPHORIN II"/>
    <property type="match status" value="1"/>
</dbReference>
<comment type="function">
    <text evidence="1">Subunit of the oligosaccharyl transferase (OST) complex that catalyzes the initial transfer of a defined glycan (Glc(3)Man(9)GlcNAc(2) in eukaryotes) from the lipid carrier dolichol-pyrophosphate to an asparagine residue within an Asn-X-Ser/Thr consensus motif in nascent polypeptide chains, the first step in protein N-glycosylation. N-glycosylation occurs cotranslationally and the complex associates with the Sec61 complex at the channel-forming translocon complex that mediates protein translocation across the endoplasmic reticulum (ER). All subunits are required for a maximal enzyme activity.</text>
</comment>
<name>A0A7N0UIG2_KALFE</name>
<dbReference type="Pfam" id="PF05817">
    <property type="entry name" value="Ribophorin_II"/>
    <property type="match status" value="1"/>
</dbReference>
<dbReference type="OMA" id="DISAKFF"/>
<dbReference type="Gramene" id="Kaladp0069s0094.1.v1.1">
    <property type="protein sequence ID" value="Kaladp0069s0094.1.v1.1"/>
    <property type="gene ID" value="Kaladp0069s0094.v1.1"/>
</dbReference>
<dbReference type="GO" id="GO:0008250">
    <property type="term" value="C:oligosaccharyltransferase complex"/>
    <property type="evidence" value="ECO:0007669"/>
    <property type="project" value="UniProtKB-UniRule"/>
</dbReference>
<comment type="subunit">
    <text evidence="1">Component of the oligosaccharyltransferase (OST) complex.</text>
</comment>
<feature type="chain" id="PRO_5029951084" description="Dolichyl-diphosphooligosaccharide--protein glycosyltransferase subunit 2" evidence="1">
    <location>
        <begin position="22"/>
        <end position="517"/>
    </location>
</feature>
<keyword evidence="6" id="KW-1185">Reference proteome</keyword>
<comment type="subcellular location">
    <subcellularLocation>
        <location evidence="1">Endoplasmic reticulum membrane</location>
        <topology evidence="1">Multi-pass membrane protein</topology>
    </subcellularLocation>
</comment>
<dbReference type="EnsemblPlants" id="Kaladp0069s0094.1.v1.1">
    <property type="protein sequence ID" value="Kaladp0069s0094.1.v1.1"/>
    <property type="gene ID" value="Kaladp0069s0094.v1.1"/>
</dbReference>
<dbReference type="Pfam" id="PF23860">
    <property type="entry name" value="Ribophorin_II_3rd"/>
    <property type="match status" value="1"/>
</dbReference>
<dbReference type="AlphaFoldDB" id="A0A7N0UIG2"/>
<evidence type="ECO:0000313" key="6">
    <source>
        <dbReference type="Proteomes" id="UP000594263"/>
    </source>
</evidence>
<evidence type="ECO:0000259" key="2">
    <source>
        <dbReference type="Pfam" id="PF05817"/>
    </source>
</evidence>
<dbReference type="Pfam" id="PF23861">
    <property type="entry name" value="Ribophorin_II_2nd"/>
    <property type="match status" value="1"/>
</dbReference>
<dbReference type="InterPro" id="IPR055373">
    <property type="entry name" value="Ribophorin_II_N"/>
</dbReference>
<comment type="similarity">
    <text evidence="1">Belongs to the SWP1 family.</text>
</comment>
<proteinExistence type="inferred from homology"/>
<dbReference type="UniPathway" id="UPA00378"/>
<dbReference type="InterPro" id="IPR008814">
    <property type="entry name" value="Swp1"/>
</dbReference>
<organism evidence="5 6">
    <name type="scientific">Kalanchoe fedtschenkoi</name>
    <name type="common">Lavender scallops</name>
    <name type="synonym">South American air plant</name>
    <dbReference type="NCBI Taxonomy" id="63787"/>
    <lineage>
        <taxon>Eukaryota</taxon>
        <taxon>Viridiplantae</taxon>
        <taxon>Streptophyta</taxon>
        <taxon>Embryophyta</taxon>
        <taxon>Tracheophyta</taxon>
        <taxon>Spermatophyta</taxon>
        <taxon>Magnoliopsida</taxon>
        <taxon>eudicotyledons</taxon>
        <taxon>Gunneridae</taxon>
        <taxon>Pentapetalae</taxon>
        <taxon>Saxifragales</taxon>
        <taxon>Crassulaceae</taxon>
        <taxon>Kalanchoe</taxon>
    </lineage>
</organism>
<comment type="pathway">
    <text evidence="1">Protein modification; protein glycosylation.</text>
</comment>
<keyword evidence="1" id="KW-0732">Signal</keyword>
<dbReference type="InterPro" id="IPR055375">
    <property type="entry name" value="Ribophorin_II_2nd"/>
</dbReference>
<sequence length="517" mass="55533">MARNLLGFLVLILTVSAIGDAATVRPISDAHRSAALEVFDPVGGSYASLEEIYEALKTLKTLKVGKRPDIREGTCKTVKETLASSSSTAKDLHDALRVNGLLKCEANSDVFEAIKSRLVAEVKKASSLLDFHYSIGSLVLVKAQASDVEVALEDADGIFHSIKVLSQSDGRWRYSSNNPESSTYAAGLAFETLAGVVSIASSEIDQSLISKLKNDILKLFDSIEKYDDGSFYFDEKSVGSAAYQGPLSTTSSVIRGLTAFSTVVSGGLNLPNNKIQGLARYLLGIGVPGDAKDFFNQIDSLASLENNRDSVPLILSLPSGVLSLTAKDKLKVEVSTVLGSPAPPLTVKIVKGYSSSSKDASVIENQDLTFDPESGFHILDSLPKSVDVGSYVFVFEISLEEQAQTIYATGGRTKVQLYFTGAINVDGAEIATLDNDLGDVGARHTLNLAEESGVSLSANHLQKLRLSFQLTTPLGNAFLPHQAFLILRHETKVEHIYVVNSSGKRFEILLVSIFALF</sequence>
<reference evidence="5" key="1">
    <citation type="submission" date="2021-01" db="UniProtKB">
        <authorList>
            <consortium name="EnsemblPlants"/>
        </authorList>
    </citation>
    <scope>IDENTIFICATION</scope>
</reference>
<feature type="domain" description="Ribophorin II N-terminal" evidence="2">
    <location>
        <begin position="27"/>
        <end position="305"/>
    </location>
</feature>
<feature type="domain" description="Ribophorin II third" evidence="3">
    <location>
        <begin position="428"/>
        <end position="509"/>
    </location>
</feature>
<evidence type="ECO:0000259" key="4">
    <source>
        <dbReference type="Pfam" id="PF23861"/>
    </source>
</evidence>
<evidence type="ECO:0000259" key="3">
    <source>
        <dbReference type="Pfam" id="PF23860"/>
    </source>
</evidence>
<dbReference type="PANTHER" id="PTHR12640:SF0">
    <property type="entry name" value="DOLICHYL-DIPHOSPHOOLIGOSACCHARIDE--PROTEIN GLYCOSYLTRANSFERASE SUBUNIT 2"/>
    <property type="match status" value="1"/>
</dbReference>
<dbReference type="Proteomes" id="UP000594263">
    <property type="component" value="Unplaced"/>
</dbReference>
<feature type="domain" description="Ribophorin II second" evidence="4">
    <location>
        <begin position="313"/>
        <end position="418"/>
    </location>
</feature>